<dbReference type="RefSeq" id="WP_110312406.1">
    <property type="nucleotide sequence ID" value="NZ_QICL01000038.1"/>
</dbReference>
<keyword evidence="1" id="KW-0472">Membrane</keyword>
<proteinExistence type="predicted"/>
<keyword evidence="3" id="KW-1185">Reference proteome</keyword>
<reference evidence="2 3" key="1">
    <citation type="submission" date="2018-03" db="EMBL/GenBank/DDBJ databases">
        <title>Genomic Encyclopedia of Archaeal and Bacterial Type Strains, Phase II (KMG-II): from individual species to whole genera.</title>
        <authorList>
            <person name="Goeker M."/>
        </authorList>
    </citation>
    <scope>NUCLEOTIDE SEQUENCE [LARGE SCALE GENOMIC DNA]</scope>
    <source>
        <strain evidence="2 3">DSM 100214</strain>
    </source>
</reference>
<dbReference type="OrthoDB" id="1150649at2"/>
<gene>
    <name evidence="2" type="ORF">CLV62_13833</name>
</gene>
<evidence type="ECO:0000313" key="3">
    <source>
        <dbReference type="Proteomes" id="UP000247973"/>
    </source>
</evidence>
<name>A0A2V3PIA4_9BACT</name>
<dbReference type="Proteomes" id="UP000247973">
    <property type="component" value="Unassembled WGS sequence"/>
</dbReference>
<keyword evidence="1" id="KW-0812">Transmembrane</keyword>
<sequence>MGNKDLEQLILKYSSYDQKIYDNTSIVRDLNIESEHAKAFIEAFSEKFDVDISTFNFLNYFPLENDLSHKNYKHTELTIADLERAILVGELSDDVVNFEENDPNLPPKLTTKNIILGIVLVLVVSSLLGIVAIII</sequence>
<comment type="caution">
    <text evidence="2">The sequence shown here is derived from an EMBL/GenBank/DDBJ whole genome shotgun (WGS) entry which is preliminary data.</text>
</comment>
<feature type="transmembrane region" description="Helical" evidence="1">
    <location>
        <begin position="114"/>
        <end position="134"/>
    </location>
</feature>
<evidence type="ECO:0000313" key="2">
    <source>
        <dbReference type="EMBL" id="PXV59328.1"/>
    </source>
</evidence>
<accession>A0A2V3PIA4</accession>
<organism evidence="2 3">
    <name type="scientific">Dysgonomonas alginatilytica</name>
    <dbReference type="NCBI Taxonomy" id="1605892"/>
    <lineage>
        <taxon>Bacteria</taxon>
        <taxon>Pseudomonadati</taxon>
        <taxon>Bacteroidota</taxon>
        <taxon>Bacteroidia</taxon>
        <taxon>Bacteroidales</taxon>
        <taxon>Dysgonomonadaceae</taxon>
        <taxon>Dysgonomonas</taxon>
    </lineage>
</organism>
<protein>
    <submittedName>
        <fullName evidence="2">Uncharacterized protein DUF1493</fullName>
    </submittedName>
</protein>
<dbReference type="EMBL" id="QICL01000038">
    <property type="protein sequence ID" value="PXV59328.1"/>
    <property type="molecule type" value="Genomic_DNA"/>
</dbReference>
<dbReference type="AlphaFoldDB" id="A0A2V3PIA4"/>
<dbReference type="InterPro" id="IPR010862">
    <property type="entry name" value="DUF1493"/>
</dbReference>
<dbReference type="Pfam" id="PF07377">
    <property type="entry name" value="DUF1493"/>
    <property type="match status" value="1"/>
</dbReference>
<keyword evidence="1" id="KW-1133">Transmembrane helix</keyword>
<evidence type="ECO:0000256" key="1">
    <source>
        <dbReference type="SAM" id="Phobius"/>
    </source>
</evidence>